<reference evidence="1 2" key="1">
    <citation type="submission" date="2023-03" db="EMBL/GenBank/DDBJ databases">
        <title>High recombination rates correlate with genetic variation in Cardiocondyla obscurior ants.</title>
        <authorList>
            <person name="Errbii M."/>
        </authorList>
    </citation>
    <scope>NUCLEOTIDE SEQUENCE [LARGE SCALE GENOMIC DNA]</scope>
    <source>
        <strain evidence="1">Alpha-2009</strain>
        <tissue evidence="1">Whole body</tissue>
    </source>
</reference>
<comment type="caution">
    <text evidence="1">The sequence shown here is derived from an EMBL/GenBank/DDBJ whole genome shotgun (WGS) entry which is preliminary data.</text>
</comment>
<evidence type="ECO:0000313" key="2">
    <source>
        <dbReference type="Proteomes" id="UP001430953"/>
    </source>
</evidence>
<proteinExistence type="predicted"/>
<gene>
    <name evidence="1" type="ORF">PUN28_013054</name>
</gene>
<evidence type="ECO:0000313" key="1">
    <source>
        <dbReference type="EMBL" id="KAL0111591.1"/>
    </source>
</evidence>
<accession>A0AAW2F6D9</accession>
<name>A0AAW2F6D9_9HYME</name>
<dbReference type="Proteomes" id="UP001430953">
    <property type="component" value="Unassembled WGS sequence"/>
</dbReference>
<keyword evidence="2" id="KW-1185">Reference proteome</keyword>
<sequence length="156" mass="18266">MRALSRKTGPPRKPVFTARLLEARGAILHRYKRLIEKLISNSESLFLLIFDINRLRLVNFFLYLIMQSPSFEIRMLNERQASFSPRRAMSRLPTCSSRFAVSSPRANLPAIYLQIIIDLFSRARRERKQRAVKSATVNAPTRLPFRETKRYLNKGR</sequence>
<organism evidence="1 2">
    <name type="scientific">Cardiocondyla obscurior</name>
    <dbReference type="NCBI Taxonomy" id="286306"/>
    <lineage>
        <taxon>Eukaryota</taxon>
        <taxon>Metazoa</taxon>
        <taxon>Ecdysozoa</taxon>
        <taxon>Arthropoda</taxon>
        <taxon>Hexapoda</taxon>
        <taxon>Insecta</taxon>
        <taxon>Pterygota</taxon>
        <taxon>Neoptera</taxon>
        <taxon>Endopterygota</taxon>
        <taxon>Hymenoptera</taxon>
        <taxon>Apocrita</taxon>
        <taxon>Aculeata</taxon>
        <taxon>Formicoidea</taxon>
        <taxon>Formicidae</taxon>
        <taxon>Myrmicinae</taxon>
        <taxon>Cardiocondyla</taxon>
    </lineage>
</organism>
<dbReference type="EMBL" id="JADYXP020000013">
    <property type="protein sequence ID" value="KAL0111591.1"/>
    <property type="molecule type" value="Genomic_DNA"/>
</dbReference>
<protein>
    <submittedName>
        <fullName evidence="1">Uncharacterized protein</fullName>
    </submittedName>
</protein>
<dbReference type="AlphaFoldDB" id="A0AAW2F6D9"/>